<protein>
    <submittedName>
        <fullName evidence="1">Uncharacterized protein</fullName>
    </submittedName>
</protein>
<evidence type="ECO:0000313" key="1">
    <source>
        <dbReference type="EMBL" id="MDA5401162.1"/>
    </source>
</evidence>
<accession>A0A9X3UMG1</accession>
<dbReference type="EMBL" id="JAPJZI010000001">
    <property type="protein sequence ID" value="MDA5401162.1"/>
    <property type="molecule type" value="Genomic_DNA"/>
</dbReference>
<dbReference type="Proteomes" id="UP001151234">
    <property type="component" value="Unassembled WGS sequence"/>
</dbReference>
<reference evidence="1" key="1">
    <citation type="submission" date="2022-11" db="EMBL/GenBank/DDBJ databases">
        <title>Draft genome sequence of Hoeflea poritis E7-10 and Hoeflea prorocentri PM5-8, separated from scleractinian coral Porites lutea and marine dinoflagellate.</title>
        <authorList>
            <person name="Zhang G."/>
            <person name="Wei Q."/>
            <person name="Cai L."/>
        </authorList>
    </citation>
    <scope>NUCLEOTIDE SEQUENCE</scope>
    <source>
        <strain evidence="1">PM5-8</strain>
    </source>
</reference>
<sequence>MTLPVLVTGLTGSGHASSANFVGSHCNNTISASVESPHLVHVLNEQIDPVSDGNADKGFAGCSPYLCHALAVVHQHPRTSFGDVQRIVEWRTEHLPAQTGPDNPDRPPNP</sequence>
<comment type="caution">
    <text evidence="1">The sequence shown here is derived from an EMBL/GenBank/DDBJ whole genome shotgun (WGS) entry which is preliminary data.</text>
</comment>
<gene>
    <name evidence="1" type="ORF">OQ273_21500</name>
</gene>
<name>A0A9X3UMG1_9HYPH</name>
<organism evidence="1 2">
    <name type="scientific">Hoeflea prorocentri</name>
    <dbReference type="NCBI Taxonomy" id="1922333"/>
    <lineage>
        <taxon>Bacteria</taxon>
        <taxon>Pseudomonadati</taxon>
        <taxon>Pseudomonadota</taxon>
        <taxon>Alphaproteobacteria</taxon>
        <taxon>Hyphomicrobiales</taxon>
        <taxon>Rhizobiaceae</taxon>
        <taxon>Hoeflea</taxon>
    </lineage>
</organism>
<evidence type="ECO:0000313" key="2">
    <source>
        <dbReference type="Proteomes" id="UP001151234"/>
    </source>
</evidence>
<proteinExistence type="predicted"/>
<keyword evidence="2" id="KW-1185">Reference proteome</keyword>
<dbReference type="AlphaFoldDB" id="A0A9X3UMG1"/>
<dbReference type="RefSeq" id="WP_267992969.1">
    <property type="nucleotide sequence ID" value="NZ_JAPJZI010000001.1"/>
</dbReference>